<dbReference type="Proteomes" id="UP000184241">
    <property type="component" value="Unassembled WGS sequence"/>
</dbReference>
<dbReference type="RefSeq" id="WP_073018893.1">
    <property type="nucleotide sequence ID" value="NZ_FQXU01000005.1"/>
</dbReference>
<dbReference type="AlphaFoldDB" id="A0A1M5Y6P0"/>
<dbReference type="EMBL" id="FQXU01000005">
    <property type="protein sequence ID" value="SHI07488.1"/>
    <property type="molecule type" value="Genomic_DNA"/>
</dbReference>
<protein>
    <submittedName>
        <fullName evidence="1">Tocopherol cyclase</fullName>
    </submittedName>
</protein>
<evidence type="ECO:0000313" key="1">
    <source>
        <dbReference type="EMBL" id="SHI07488.1"/>
    </source>
</evidence>
<dbReference type="SUPFAM" id="SSF159245">
    <property type="entry name" value="AttH-like"/>
    <property type="match status" value="1"/>
</dbReference>
<accession>A0A1M5Y6P0</accession>
<gene>
    <name evidence="1" type="ORF">SAMN02745941_01883</name>
</gene>
<reference evidence="1 2" key="1">
    <citation type="submission" date="2016-11" db="EMBL/GenBank/DDBJ databases">
        <authorList>
            <person name="Jaros S."/>
            <person name="Januszkiewicz K."/>
            <person name="Wedrychowicz H."/>
        </authorList>
    </citation>
    <scope>NUCLEOTIDE SEQUENCE [LARGE SCALE GENOMIC DNA]</scope>
    <source>
        <strain evidence="1 2">DSM 6191</strain>
    </source>
</reference>
<name>A0A1M5Y6P0_9CLOT</name>
<evidence type="ECO:0000313" key="2">
    <source>
        <dbReference type="Proteomes" id="UP000184241"/>
    </source>
</evidence>
<dbReference type="GO" id="GO:0009976">
    <property type="term" value="F:tocopherol cyclase activity"/>
    <property type="evidence" value="ECO:0007669"/>
    <property type="project" value="InterPro"/>
</dbReference>
<proteinExistence type="predicted"/>
<dbReference type="InterPro" id="IPR025893">
    <property type="entry name" value="Tocopherol_cyclase"/>
</dbReference>
<sequence>MNKSDLSRNLYMLKGPLAKEGYDWWWHNFTGYNTKTGEAKAFFVEYFVCNPALGGEKAILGQLPENIKNGVKPSYALIKVGFWGENAKQIHNFYPINSFSSAENVLNVKIGECTLTEKHIEGHCRVTPEDAKDHPEYMCDAGQMSWKLSVNKKITYNVGLGASKSLRNLNAFEMFWHAEGIKTEYSGIVVLDGEVYDVIPEKSYGYADKNWGKDFTSPWLWISSCNIKSLITNKTLTNSAVEVGGGKPKVLGVALDRKILVALYYEGKMYEYNFSKFWEKSNVEFGFTEGESINKWFVNSSNSDSIMELTLECPKSEMLLINYEAPNGKKLHNRLWNGGTGYGEIKLYEKKGTEKVLIDHMEIRNTGCEYGEYSK</sequence>
<dbReference type="Pfam" id="PF14249">
    <property type="entry name" value="Tocopherol_cycl"/>
    <property type="match status" value="1"/>
</dbReference>
<organism evidence="1 2">
    <name type="scientific">Clostridium intestinale DSM 6191</name>
    <dbReference type="NCBI Taxonomy" id="1121320"/>
    <lineage>
        <taxon>Bacteria</taxon>
        <taxon>Bacillati</taxon>
        <taxon>Bacillota</taxon>
        <taxon>Clostridia</taxon>
        <taxon>Eubacteriales</taxon>
        <taxon>Clostridiaceae</taxon>
        <taxon>Clostridium</taxon>
    </lineage>
</organism>